<evidence type="ECO:0000313" key="1">
    <source>
        <dbReference type="EMBL" id="TDD95636.1"/>
    </source>
</evidence>
<comment type="caution">
    <text evidence="1">The sequence shown here is derived from an EMBL/GenBank/DDBJ whole genome shotgun (WGS) entry which is preliminary data.</text>
</comment>
<dbReference type="Proteomes" id="UP000294513">
    <property type="component" value="Unassembled WGS sequence"/>
</dbReference>
<protein>
    <submittedName>
        <fullName evidence="1">Uncharacterized protein</fullName>
    </submittedName>
</protein>
<gene>
    <name evidence="1" type="ORF">E1298_04470</name>
</gene>
<dbReference type="EMBL" id="SMKU01000010">
    <property type="protein sequence ID" value="TDD95636.1"/>
    <property type="molecule type" value="Genomic_DNA"/>
</dbReference>
<dbReference type="RefSeq" id="WP_131889462.1">
    <property type="nucleotide sequence ID" value="NZ_SMKU01000010.1"/>
</dbReference>
<proteinExistence type="predicted"/>
<sequence length="78" mass="8271">MTGPGKEPPHSLLGTPAGHELFDVSDYWPTADSQAPFQAGMVWKSAHDALIEVRGRLAAEVKTVIDQGDAPDPTSLST</sequence>
<organism evidence="1 2">
    <name type="scientific">Actinomadura rubrisoli</name>
    <dbReference type="NCBI Taxonomy" id="2530368"/>
    <lineage>
        <taxon>Bacteria</taxon>
        <taxon>Bacillati</taxon>
        <taxon>Actinomycetota</taxon>
        <taxon>Actinomycetes</taxon>
        <taxon>Streptosporangiales</taxon>
        <taxon>Thermomonosporaceae</taxon>
        <taxon>Actinomadura</taxon>
    </lineage>
</organism>
<dbReference type="AlphaFoldDB" id="A0A4R5CAB5"/>
<accession>A0A4R5CAB5</accession>
<name>A0A4R5CAB5_9ACTN</name>
<keyword evidence="2" id="KW-1185">Reference proteome</keyword>
<reference evidence="1 2" key="1">
    <citation type="submission" date="2019-03" db="EMBL/GenBank/DDBJ databases">
        <title>Draft genome sequences of novel Actinobacteria.</title>
        <authorList>
            <person name="Sahin N."/>
            <person name="Ay H."/>
            <person name="Saygin H."/>
        </authorList>
    </citation>
    <scope>NUCLEOTIDE SEQUENCE [LARGE SCALE GENOMIC DNA]</scope>
    <source>
        <strain evidence="1 2">H3C3</strain>
    </source>
</reference>
<evidence type="ECO:0000313" key="2">
    <source>
        <dbReference type="Proteomes" id="UP000294513"/>
    </source>
</evidence>